<dbReference type="EMBL" id="BPQB01000221">
    <property type="protein sequence ID" value="GJF00868.1"/>
    <property type="molecule type" value="Genomic_DNA"/>
</dbReference>
<keyword evidence="1" id="KW-0732">Signal</keyword>
<evidence type="ECO:0000313" key="2">
    <source>
        <dbReference type="EMBL" id="GJF00868.1"/>
    </source>
</evidence>
<feature type="signal peptide" evidence="1">
    <location>
        <begin position="1"/>
        <end position="18"/>
    </location>
</feature>
<dbReference type="Proteomes" id="UP000703269">
    <property type="component" value="Unassembled WGS sequence"/>
</dbReference>
<reference evidence="2 3" key="1">
    <citation type="submission" date="2021-08" db="EMBL/GenBank/DDBJ databases">
        <title>Draft Genome Sequence of Phanerochaete sordida strain YK-624.</title>
        <authorList>
            <person name="Mori T."/>
            <person name="Dohra H."/>
            <person name="Suzuki T."/>
            <person name="Kawagishi H."/>
            <person name="Hirai H."/>
        </authorList>
    </citation>
    <scope>NUCLEOTIDE SEQUENCE [LARGE SCALE GENOMIC DNA]</scope>
    <source>
        <strain evidence="2 3">YK-624</strain>
    </source>
</reference>
<organism evidence="2 3">
    <name type="scientific">Phanerochaete sordida</name>
    <dbReference type="NCBI Taxonomy" id="48140"/>
    <lineage>
        <taxon>Eukaryota</taxon>
        <taxon>Fungi</taxon>
        <taxon>Dikarya</taxon>
        <taxon>Basidiomycota</taxon>
        <taxon>Agaricomycotina</taxon>
        <taxon>Agaricomycetes</taxon>
        <taxon>Polyporales</taxon>
        <taxon>Phanerochaetaceae</taxon>
        <taxon>Phanerochaete</taxon>
    </lineage>
</organism>
<protein>
    <submittedName>
        <fullName evidence="2">Uncharacterized protein</fullName>
    </submittedName>
</protein>
<sequence length="67" mass="7061">MNLLQITVLLASIHAVSAGVCCFYAPSGQCPPALRDRDIDSSAARLAGWVCCCVAANTDECDGRCRT</sequence>
<proteinExistence type="predicted"/>
<keyword evidence="3" id="KW-1185">Reference proteome</keyword>
<evidence type="ECO:0000313" key="3">
    <source>
        <dbReference type="Proteomes" id="UP000703269"/>
    </source>
</evidence>
<dbReference type="AlphaFoldDB" id="A0A9P3GSR0"/>
<evidence type="ECO:0000256" key="1">
    <source>
        <dbReference type="SAM" id="SignalP"/>
    </source>
</evidence>
<name>A0A9P3GSR0_9APHY</name>
<feature type="chain" id="PRO_5040166543" evidence="1">
    <location>
        <begin position="19"/>
        <end position="67"/>
    </location>
</feature>
<accession>A0A9P3GSR0</accession>
<gene>
    <name evidence="2" type="ORF">PsYK624_171700</name>
</gene>
<comment type="caution">
    <text evidence="2">The sequence shown here is derived from an EMBL/GenBank/DDBJ whole genome shotgun (WGS) entry which is preliminary data.</text>
</comment>